<dbReference type="EMBL" id="NEVJ01000003">
    <property type="protein sequence ID" value="OZI20452.1"/>
    <property type="molecule type" value="Genomic_DNA"/>
</dbReference>
<dbReference type="Proteomes" id="UP000216857">
    <property type="component" value="Unassembled WGS sequence"/>
</dbReference>
<dbReference type="SUPFAM" id="SSF49777">
    <property type="entry name" value="PEBP-like"/>
    <property type="match status" value="1"/>
</dbReference>
<dbReference type="InterPro" id="IPR008914">
    <property type="entry name" value="PEBP"/>
</dbReference>
<proteinExistence type="predicted"/>
<dbReference type="AlphaFoldDB" id="A0A261R718"/>
<reference evidence="1" key="1">
    <citation type="submission" date="2017-05" db="EMBL/GenBank/DDBJ databases">
        <title>Complete and WGS of Bordetella genogroups.</title>
        <authorList>
            <person name="Spilker T."/>
            <person name="Lipuma J."/>
        </authorList>
    </citation>
    <scope>NUCLEOTIDE SEQUENCE</scope>
    <source>
        <strain evidence="1">AU21707</strain>
    </source>
</reference>
<name>A0A261R718_9BORD</name>
<dbReference type="Gene3D" id="3.90.280.10">
    <property type="entry name" value="PEBP-like"/>
    <property type="match status" value="1"/>
</dbReference>
<dbReference type="CDD" id="cd00865">
    <property type="entry name" value="PEBP_bact_arch"/>
    <property type="match status" value="1"/>
</dbReference>
<dbReference type="InterPro" id="IPR036610">
    <property type="entry name" value="PEBP-like_sf"/>
</dbReference>
<dbReference type="NCBIfam" id="TIGR00481">
    <property type="entry name" value="YbhB/YbcL family Raf kinase inhibitor-like protein"/>
    <property type="match status" value="1"/>
</dbReference>
<accession>A0A261R718</accession>
<protein>
    <recommendedName>
        <fullName evidence="3">Phosphatidylethanolamine-binding protein</fullName>
    </recommendedName>
</protein>
<dbReference type="InterPro" id="IPR005247">
    <property type="entry name" value="YbhB_YbcL/LppC-like"/>
</dbReference>
<gene>
    <name evidence="1" type="ORF">CAL26_23430</name>
</gene>
<comment type="caution">
    <text evidence="1">The sequence shown here is derived from an EMBL/GenBank/DDBJ whole genome shotgun (WGS) entry which is preliminary data.</text>
</comment>
<dbReference type="Pfam" id="PF01161">
    <property type="entry name" value="PBP"/>
    <property type="match status" value="1"/>
</dbReference>
<dbReference type="OrthoDB" id="9797506at2"/>
<dbReference type="PANTHER" id="PTHR30289">
    <property type="entry name" value="UNCHARACTERIZED PROTEIN YBCL-RELATED"/>
    <property type="match status" value="1"/>
</dbReference>
<sequence>MDAFSGTTIALARRCRRSISATHAVGVPHDHFSGGTVKLNSLSFMDGEAMPDRYALRRNAGPTTLVPAENLNPHLAWNDVPDGTASFVLLCADLDAPTDKSGINKPGVTFDDDSERALFYHWVVADLPASVRDVDEGAYTPLHGEGASTSIPASAGQVGHNDYAGMPGMEDAAGHCYGGPAPPWNDRRPHRYRFTVYALSVPSLGLPDGFKAADVLQAMKDAVLAESSLTAVYTLNTSLSATQVGSPSVS</sequence>
<keyword evidence="2" id="KW-1185">Reference proteome</keyword>
<evidence type="ECO:0000313" key="1">
    <source>
        <dbReference type="EMBL" id="OZI20452.1"/>
    </source>
</evidence>
<dbReference type="PANTHER" id="PTHR30289:SF1">
    <property type="entry name" value="PEBP (PHOSPHATIDYLETHANOLAMINE-BINDING PROTEIN) FAMILY PROTEIN"/>
    <property type="match status" value="1"/>
</dbReference>
<evidence type="ECO:0000313" key="2">
    <source>
        <dbReference type="Proteomes" id="UP000216857"/>
    </source>
</evidence>
<organism evidence="1 2">
    <name type="scientific">Bordetella genomosp. 9</name>
    <dbReference type="NCBI Taxonomy" id="1416803"/>
    <lineage>
        <taxon>Bacteria</taxon>
        <taxon>Pseudomonadati</taxon>
        <taxon>Pseudomonadota</taxon>
        <taxon>Betaproteobacteria</taxon>
        <taxon>Burkholderiales</taxon>
        <taxon>Alcaligenaceae</taxon>
        <taxon>Bordetella</taxon>
    </lineage>
</organism>
<evidence type="ECO:0008006" key="3">
    <source>
        <dbReference type="Google" id="ProtNLM"/>
    </source>
</evidence>